<name>A0ABD1QAN9_9LAMI</name>
<evidence type="ECO:0000313" key="2">
    <source>
        <dbReference type="EMBL" id="KAL2473280.1"/>
    </source>
</evidence>
<dbReference type="EMBL" id="JBFOLJ010000015">
    <property type="protein sequence ID" value="KAL2473280.1"/>
    <property type="molecule type" value="Genomic_DNA"/>
</dbReference>
<proteinExistence type="predicted"/>
<organism evidence="2 3">
    <name type="scientific">Forsythia ovata</name>
    <dbReference type="NCBI Taxonomy" id="205694"/>
    <lineage>
        <taxon>Eukaryota</taxon>
        <taxon>Viridiplantae</taxon>
        <taxon>Streptophyta</taxon>
        <taxon>Embryophyta</taxon>
        <taxon>Tracheophyta</taxon>
        <taxon>Spermatophyta</taxon>
        <taxon>Magnoliopsida</taxon>
        <taxon>eudicotyledons</taxon>
        <taxon>Gunneridae</taxon>
        <taxon>Pentapetalae</taxon>
        <taxon>asterids</taxon>
        <taxon>lamiids</taxon>
        <taxon>Lamiales</taxon>
        <taxon>Oleaceae</taxon>
        <taxon>Forsythieae</taxon>
        <taxon>Forsythia</taxon>
    </lineage>
</organism>
<feature type="domain" description="Apple" evidence="1">
    <location>
        <begin position="67"/>
        <end position="145"/>
    </location>
</feature>
<reference evidence="3" key="1">
    <citation type="submission" date="2024-07" db="EMBL/GenBank/DDBJ databases">
        <title>Two chromosome-level genome assemblies of Korean endemic species Abeliophyllum distichum and Forsythia ovata (Oleaceae).</title>
        <authorList>
            <person name="Jang H."/>
        </authorList>
    </citation>
    <scope>NUCLEOTIDE SEQUENCE [LARGE SCALE GENOMIC DNA]</scope>
</reference>
<accession>A0ABD1QAN9</accession>
<dbReference type="AlphaFoldDB" id="A0ABD1QAN9"/>
<dbReference type="PANTHER" id="PTHR32444">
    <property type="entry name" value="BULB-TYPE LECTIN DOMAIN-CONTAINING PROTEIN"/>
    <property type="match status" value="1"/>
</dbReference>
<dbReference type="CDD" id="cd01098">
    <property type="entry name" value="PAN_AP_plant"/>
    <property type="match status" value="1"/>
</dbReference>
<dbReference type="PROSITE" id="PS50948">
    <property type="entry name" value="PAN"/>
    <property type="match status" value="1"/>
</dbReference>
<evidence type="ECO:0000313" key="3">
    <source>
        <dbReference type="Proteomes" id="UP001604277"/>
    </source>
</evidence>
<sequence>MARIIGGDQDQGKTKRVVGTLWLQQWTQTVLQVEKQNSLISQIRWQRSGNSLIGQVFVFGSKSTKNCSIPTGFVKFSGLKFPDTTNFVVNRTLTSAVECEEACLRNCSRMAYARAEVSECITWFEDLIDIRTCSNGGQDVFVRIPASELLLADQRRGYPSQDNNENIGDEDLELPAYDISTISAASDDFSFTNKIGEGGFGPVYKLFTCQISKFNNHVVVVIFLV</sequence>
<protein>
    <submittedName>
        <fullName evidence="2">Receptor-like serine/threonine-protein kinase</fullName>
    </submittedName>
</protein>
<evidence type="ECO:0000259" key="1">
    <source>
        <dbReference type="PROSITE" id="PS50948"/>
    </source>
</evidence>
<dbReference type="SUPFAM" id="SSF56112">
    <property type="entry name" value="Protein kinase-like (PK-like)"/>
    <property type="match status" value="1"/>
</dbReference>
<gene>
    <name evidence="2" type="ORF">Fot_49016</name>
</gene>
<dbReference type="Proteomes" id="UP001604277">
    <property type="component" value="Unassembled WGS sequence"/>
</dbReference>
<dbReference type="Gene3D" id="3.30.200.20">
    <property type="entry name" value="Phosphorylase Kinase, domain 1"/>
    <property type="match status" value="1"/>
</dbReference>
<keyword evidence="3" id="KW-1185">Reference proteome</keyword>
<comment type="caution">
    <text evidence="2">The sequence shown here is derived from an EMBL/GenBank/DDBJ whole genome shotgun (WGS) entry which is preliminary data.</text>
</comment>
<dbReference type="Pfam" id="PF08276">
    <property type="entry name" value="PAN_2"/>
    <property type="match status" value="1"/>
</dbReference>
<dbReference type="PANTHER" id="PTHR32444:SF158">
    <property type="entry name" value="RECEPTOR-LIKE SERINE_THREONINE-PROTEIN KINASE"/>
    <property type="match status" value="1"/>
</dbReference>
<dbReference type="InterPro" id="IPR003609">
    <property type="entry name" value="Pan_app"/>
</dbReference>
<dbReference type="InterPro" id="IPR011009">
    <property type="entry name" value="Kinase-like_dom_sf"/>
</dbReference>